<proteinExistence type="predicted"/>
<accession>X1C9U2</accession>
<reference evidence="1" key="1">
    <citation type="journal article" date="2014" name="Front. Microbiol.">
        <title>High frequency of phylogenetically diverse reductive dehalogenase-homologous genes in deep subseafloor sedimentary metagenomes.</title>
        <authorList>
            <person name="Kawai M."/>
            <person name="Futagami T."/>
            <person name="Toyoda A."/>
            <person name="Takaki Y."/>
            <person name="Nishi S."/>
            <person name="Hori S."/>
            <person name="Arai W."/>
            <person name="Tsubouchi T."/>
            <person name="Morono Y."/>
            <person name="Uchiyama I."/>
            <person name="Ito T."/>
            <person name="Fujiyama A."/>
            <person name="Inagaki F."/>
            <person name="Takami H."/>
        </authorList>
    </citation>
    <scope>NUCLEOTIDE SEQUENCE</scope>
    <source>
        <strain evidence="1">Expedition CK06-06</strain>
    </source>
</reference>
<gene>
    <name evidence="1" type="ORF">S01H4_23204</name>
</gene>
<organism evidence="1">
    <name type="scientific">marine sediment metagenome</name>
    <dbReference type="NCBI Taxonomy" id="412755"/>
    <lineage>
        <taxon>unclassified sequences</taxon>
        <taxon>metagenomes</taxon>
        <taxon>ecological metagenomes</taxon>
    </lineage>
</organism>
<comment type="caution">
    <text evidence="1">The sequence shown here is derived from an EMBL/GenBank/DDBJ whole genome shotgun (WGS) entry which is preliminary data.</text>
</comment>
<dbReference type="AlphaFoldDB" id="X1C9U2"/>
<dbReference type="EMBL" id="BART01010734">
    <property type="protein sequence ID" value="GAG89997.1"/>
    <property type="molecule type" value="Genomic_DNA"/>
</dbReference>
<sequence length="152" mass="17495">MSRPENLGHPVSNPEDVMAVDPRKTFMTEIVKLLKKGGQTEKKMWATLDYSPKQWKTFTRAIDDLQKFGVISPEDEEGRVYLIGYGEPENIEFSIGVRPLRVTMPFEKSAAKRLLNKRSVLKHLITRREGLVYEILTGAGLLEKNTRQKEEY</sequence>
<evidence type="ECO:0000313" key="1">
    <source>
        <dbReference type="EMBL" id="GAG89997.1"/>
    </source>
</evidence>
<name>X1C9U2_9ZZZZ</name>
<protein>
    <submittedName>
        <fullName evidence="1">Uncharacterized protein</fullName>
    </submittedName>
</protein>